<dbReference type="AlphaFoldDB" id="A0AAF0II14"/>
<dbReference type="InterPro" id="IPR016163">
    <property type="entry name" value="Ald_DH_C"/>
</dbReference>
<dbReference type="EMBL" id="CP120628">
    <property type="protein sequence ID" value="WEW57462.1"/>
    <property type="molecule type" value="Genomic_DNA"/>
</dbReference>
<dbReference type="GO" id="GO:0005737">
    <property type="term" value="C:cytoplasm"/>
    <property type="evidence" value="ECO:0007669"/>
    <property type="project" value="TreeGrafter"/>
</dbReference>
<gene>
    <name evidence="5" type="ORF">PRK78_002929</name>
</gene>
<organism evidence="5 6">
    <name type="scientific">Emydomyces testavorans</name>
    <dbReference type="NCBI Taxonomy" id="2070801"/>
    <lineage>
        <taxon>Eukaryota</taxon>
        <taxon>Fungi</taxon>
        <taxon>Dikarya</taxon>
        <taxon>Ascomycota</taxon>
        <taxon>Pezizomycotina</taxon>
        <taxon>Eurotiomycetes</taxon>
        <taxon>Eurotiomycetidae</taxon>
        <taxon>Onygenales</taxon>
        <taxon>Nannizziopsiaceae</taxon>
        <taxon>Emydomyces</taxon>
    </lineage>
</organism>
<evidence type="ECO:0000259" key="4">
    <source>
        <dbReference type="Pfam" id="PF00171"/>
    </source>
</evidence>
<dbReference type="GO" id="GO:0009450">
    <property type="term" value="P:gamma-aminobutyric acid catabolic process"/>
    <property type="evidence" value="ECO:0007669"/>
    <property type="project" value="TreeGrafter"/>
</dbReference>
<dbReference type="InterPro" id="IPR015590">
    <property type="entry name" value="Aldehyde_DH_dom"/>
</dbReference>
<sequence>MAKQYQIPFQLDDSSLLHFDSFVNNEWVTAVDGNRFEVVDPGTAKPWASCPTNTVKDVPSAVEAAHAAFEEYKQMNPRQRAMLLLKWDGLIREARSDLARILTHETGKPIAESLGEVDYALTFTWWFAGEAERIRGGIATPAAPNRRVFTIKQPIGVAVALVPWNFPIAMILRKAGAAFAAGCTMIVKPSPETPITTLVLAHLAQKAGYPPGVFNVLTTDLENTPSLSEALCKHPLVKKVTFTGSTRVGKLIAAHCAQGLKKLTLELGGNCPFIIFDDADLEQAITQLMALKWRHAGQACITANRIYVQSGIHSKFVQMLKERTATLVVGHGAKEGTTMGPVTTPRSLDKATNQVEDARRLGGKVVLGGKAKTDCGGGYFFEPTIITDMSQEMLISREESFAPIAAVYKFETEEEAVKWANDTSMGLASYAFTKNVDRMWRMLENLEAGMIGMNTGNASAAESPFGGMKESGYGKESGKDVAVDEYLITKTGTFTLDGQY</sequence>
<comment type="similarity">
    <text evidence="2">Belongs to the aldehyde dehydrogenase family.</text>
</comment>
<dbReference type="PANTHER" id="PTHR43353">
    <property type="entry name" value="SUCCINATE-SEMIALDEHYDE DEHYDROGENASE, MITOCHONDRIAL"/>
    <property type="match status" value="1"/>
</dbReference>
<feature type="domain" description="Aldehyde dehydrogenase" evidence="4">
    <location>
        <begin position="27"/>
        <end position="491"/>
    </location>
</feature>
<evidence type="ECO:0000313" key="6">
    <source>
        <dbReference type="Proteomes" id="UP001219355"/>
    </source>
</evidence>
<dbReference type="GO" id="GO:0004777">
    <property type="term" value="F:succinate-semialdehyde dehydrogenase (NAD+) activity"/>
    <property type="evidence" value="ECO:0007669"/>
    <property type="project" value="UniProtKB-EC"/>
</dbReference>
<dbReference type="SUPFAM" id="SSF53720">
    <property type="entry name" value="ALDH-like"/>
    <property type="match status" value="1"/>
</dbReference>
<evidence type="ECO:0000256" key="1">
    <source>
        <dbReference type="ARBA" id="ARBA00005176"/>
    </source>
</evidence>
<dbReference type="InterPro" id="IPR050740">
    <property type="entry name" value="Aldehyde_DH_Superfamily"/>
</dbReference>
<reference evidence="5" key="1">
    <citation type="submission" date="2023-03" db="EMBL/GenBank/DDBJ databases">
        <title>Emydomyces testavorans Genome Sequence.</title>
        <authorList>
            <person name="Hoyer L."/>
        </authorList>
    </citation>
    <scope>NUCLEOTIDE SEQUENCE</scope>
    <source>
        <strain evidence="5">16-2883</strain>
    </source>
</reference>
<evidence type="ECO:0000313" key="5">
    <source>
        <dbReference type="EMBL" id="WEW57462.1"/>
    </source>
</evidence>
<keyword evidence="3 5" id="KW-0560">Oxidoreductase</keyword>
<dbReference type="FunFam" id="3.40.605.10:FF:000023">
    <property type="entry name" value="Succinate-semialdehyde dehydrogenase (Eurofung)"/>
    <property type="match status" value="1"/>
</dbReference>
<dbReference type="Gene3D" id="3.40.605.10">
    <property type="entry name" value="Aldehyde Dehydrogenase, Chain A, domain 1"/>
    <property type="match status" value="1"/>
</dbReference>
<dbReference type="Gene3D" id="3.40.309.10">
    <property type="entry name" value="Aldehyde Dehydrogenase, Chain A, domain 2"/>
    <property type="match status" value="1"/>
</dbReference>
<comment type="pathway">
    <text evidence="1">Amino-acid degradation; 4-aminobutanoate degradation.</text>
</comment>
<protein>
    <submittedName>
        <fullName evidence="5">Succinate-semialdehyde dehydrogenase</fullName>
        <ecNumber evidence="5">1.2.1.24</ecNumber>
    </submittedName>
</protein>
<dbReference type="PANTHER" id="PTHR43353:SF7">
    <property type="entry name" value="SUCCINATE SEMIALDEHYDE DEHYDROGENASE (EUROFUNG)"/>
    <property type="match status" value="1"/>
</dbReference>
<dbReference type="InterPro" id="IPR016162">
    <property type="entry name" value="Ald_DH_N"/>
</dbReference>
<dbReference type="Proteomes" id="UP001219355">
    <property type="component" value="Chromosome 2"/>
</dbReference>
<keyword evidence="6" id="KW-1185">Reference proteome</keyword>
<dbReference type="Pfam" id="PF00171">
    <property type="entry name" value="Aldedh"/>
    <property type="match status" value="1"/>
</dbReference>
<accession>A0AAF0II14</accession>
<proteinExistence type="inferred from homology"/>
<dbReference type="EC" id="1.2.1.24" evidence="5"/>
<evidence type="ECO:0000256" key="3">
    <source>
        <dbReference type="ARBA" id="ARBA00023002"/>
    </source>
</evidence>
<name>A0AAF0II14_9EURO</name>
<evidence type="ECO:0000256" key="2">
    <source>
        <dbReference type="ARBA" id="ARBA00009986"/>
    </source>
</evidence>
<dbReference type="CDD" id="cd07103">
    <property type="entry name" value="ALDH_F5_SSADH_GabD"/>
    <property type="match status" value="1"/>
</dbReference>
<dbReference type="InterPro" id="IPR016161">
    <property type="entry name" value="Ald_DH/histidinol_DH"/>
</dbReference>
<dbReference type="FunFam" id="3.40.309.10:FF:000004">
    <property type="entry name" value="Succinate-semialdehyde dehydrogenase I"/>
    <property type="match status" value="1"/>
</dbReference>